<name>A0A9N9ILE9_9GLOM</name>
<sequence>QKQSQRPNADYIDTLAIRDFPKQADFLTAEEITNILDHKSMQGIRMQGTSYHPDGGLEHSFLRMSKYFIEFKNKTGLGQYLTFCVYQQMNDAEYSDSVAWLITSTPNGSTSTVSWKLDKYMVALAEYRLKDHIGTYHTKQTATAELGSNWQIINYDGETQTLMPLSNGHGIDPDTIKITNNSTASANCGVGMWGGTTAFVRNLHRSSTATFNIKPQYCVGVFNTEIHKGQVIDENDALASKLFSFPPEKNLAVITAMSENEKVSFSVDF</sequence>
<organism evidence="1 2">
    <name type="scientific">Dentiscutata erythropus</name>
    <dbReference type="NCBI Taxonomy" id="1348616"/>
    <lineage>
        <taxon>Eukaryota</taxon>
        <taxon>Fungi</taxon>
        <taxon>Fungi incertae sedis</taxon>
        <taxon>Mucoromycota</taxon>
        <taxon>Glomeromycotina</taxon>
        <taxon>Glomeromycetes</taxon>
        <taxon>Diversisporales</taxon>
        <taxon>Gigasporaceae</taxon>
        <taxon>Dentiscutata</taxon>
    </lineage>
</organism>
<evidence type="ECO:0000313" key="2">
    <source>
        <dbReference type="Proteomes" id="UP000789405"/>
    </source>
</evidence>
<proteinExistence type="predicted"/>
<evidence type="ECO:0000313" key="1">
    <source>
        <dbReference type="EMBL" id="CAG8742223.1"/>
    </source>
</evidence>
<gene>
    <name evidence="1" type="ORF">DERYTH_LOCUS16107</name>
</gene>
<comment type="caution">
    <text evidence="1">The sequence shown here is derived from an EMBL/GenBank/DDBJ whole genome shotgun (WGS) entry which is preliminary data.</text>
</comment>
<feature type="non-terminal residue" evidence="1">
    <location>
        <position position="269"/>
    </location>
</feature>
<dbReference type="AlphaFoldDB" id="A0A9N9ILE9"/>
<dbReference type="EMBL" id="CAJVPY010013703">
    <property type="protein sequence ID" value="CAG8742223.1"/>
    <property type="molecule type" value="Genomic_DNA"/>
</dbReference>
<feature type="non-terminal residue" evidence="1">
    <location>
        <position position="1"/>
    </location>
</feature>
<accession>A0A9N9ILE9</accession>
<dbReference type="Proteomes" id="UP000789405">
    <property type="component" value="Unassembled WGS sequence"/>
</dbReference>
<protein>
    <submittedName>
        <fullName evidence="1">18517_t:CDS:1</fullName>
    </submittedName>
</protein>
<reference evidence="1" key="1">
    <citation type="submission" date="2021-06" db="EMBL/GenBank/DDBJ databases">
        <authorList>
            <person name="Kallberg Y."/>
            <person name="Tangrot J."/>
            <person name="Rosling A."/>
        </authorList>
    </citation>
    <scope>NUCLEOTIDE SEQUENCE</scope>
    <source>
        <strain evidence="1">MA453B</strain>
    </source>
</reference>
<keyword evidence="2" id="KW-1185">Reference proteome</keyword>
<dbReference type="OrthoDB" id="2342807at2759"/>